<dbReference type="GO" id="GO:0051259">
    <property type="term" value="P:protein complex oligomerization"/>
    <property type="evidence" value="ECO:0007669"/>
    <property type="project" value="InterPro"/>
</dbReference>
<keyword evidence="7" id="KW-1185">Reference proteome</keyword>
<evidence type="ECO:0000259" key="5">
    <source>
        <dbReference type="PROSITE" id="PS50076"/>
    </source>
</evidence>
<dbReference type="SMART" id="SM00271">
    <property type="entry name" value="DnaJ"/>
    <property type="match status" value="1"/>
</dbReference>
<dbReference type="GO" id="GO:0006457">
    <property type="term" value="P:protein folding"/>
    <property type="evidence" value="ECO:0007669"/>
    <property type="project" value="UniProtKB-UniRule"/>
</dbReference>
<reference evidence="6 7" key="1">
    <citation type="submission" date="2012-05" db="EMBL/GenBank/DDBJ databases">
        <title>The Genome Sequence of Sutterella wadsworthensis 2_1_59BFAA.</title>
        <authorList>
            <consortium name="The Broad Institute Genome Sequencing Platform"/>
            <person name="Earl A."/>
            <person name="Ward D."/>
            <person name="Feldgarden M."/>
            <person name="Gevers D."/>
            <person name="Daigneault M."/>
            <person name="Strauss J."/>
            <person name="Allen-Vercoe E."/>
            <person name="Walker B."/>
            <person name="Young S.K."/>
            <person name="Zeng Q."/>
            <person name="Gargeya S."/>
            <person name="Fitzgerald M."/>
            <person name="Haas B."/>
            <person name="Abouelleil A."/>
            <person name="Alvarado L."/>
            <person name="Arachchi H.M."/>
            <person name="Berlin A.M."/>
            <person name="Chapman S.B."/>
            <person name="Goldberg J."/>
            <person name="Griggs A."/>
            <person name="Gujja S."/>
            <person name="Hansen M."/>
            <person name="Howarth C."/>
            <person name="Imamovic A."/>
            <person name="Larimer J."/>
            <person name="McCowen C."/>
            <person name="Montmayeur A."/>
            <person name="Murphy C."/>
            <person name="Neiman D."/>
            <person name="Pearson M."/>
            <person name="Priest M."/>
            <person name="Roberts A."/>
            <person name="Saif S."/>
            <person name="Shea T."/>
            <person name="Sisk P."/>
            <person name="Sykes S."/>
            <person name="Wortman J."/>
            <person name="Nusbaum C."/>
            <person name="Birren B."/>
        </authorList>
    </citation>
    <scope>NUCLEOTIDE SEQUENCE [LARGE SCALE GENOMIC DNA]</scope>
    <source>
        <strain evidence="6 7">2_1_59BFAA</strain>
    </source>
</reference>
<proteinExistence type="inferred from homology"/>
<dbReference type="RefSeq" id="WP_005433629.1">
    <property type="nucleotide sequence ID" value="NZ_JH815513.1"/>
</dbReference>
<dbReference type="PROSITE" id="PS50076">
    <property type="entry name" value="DNAJ_2"/>
    <property type="match status" value="1"/>
</dbReference>
<evidence type="ECO:0000256" key="2">
    <source>
        <dbReference type="ARBA" id="ARBA00023186"/>
    </source>
</evidence>
<dbReference type="GO" id="GO:0001671">
    <property type="term" value="F:ATPase activator activity"/>
    <property type="evidence" value="ECO:0007669"/>
    <property type="project" value="InterPro"/>
</dbReference>
<dbReference type="OrthoDB" id="287587at2"/>
<dbReference type="InterPro" id="IPR036386">
    <property type="entry name" value="HscB_C_sf"/>
</dbReference>
<dbReference type="Gene3D" id="1.10.287.110">
    <property type="entry name" value="DnaJ domain"/>
    <property type="match status" value="1"/>
</dbReference>
<dbReference type="STRING" id="742823.HMPREF9465_00400"/>
<protein>
    <recommendedName>
        <fullName evidence="4">Co-chaperone protein HscB homolog</fullName>
    </recommendedName>
</protein>
<evidence type="ECO:0000256" key="3">
    <source>
        <dbReference type="ARBA" id="ARBA00025596"/>
    </source>
</evidence>
<dbReference type="AlphaFoldDB" id="K1JP48"/>
<dbReference type="NCBIfam" id="TIGR00714">
    <property type="entry name" value="hscB"/>
    <property type="match status" value="1"/>
</dbReference>
<dbReference type="PANTHER" id="PTHR14021">
    <property type="entry name" value="IRON-SULFUR CLUSTER CO-CHAPERONE PROTEIN HSCB"/>
    <property type="match status" value="1"/>
</dbReference>
<dbReference type="EMBL" id="ADMG01000013">
    <property type="protein sequence ID" value="EKB32006.1"/>
    <property type="molecule type" value="Genomic_DNA"/>
</dbReference>
<dbReference type="SUPFAM" id="SSF47144">
    <property type="entry name" value="HSC20 (HSCB), C-terminal oligomerisation domain"/>
    <property type="match status" value="1"/>
</dbReference>
<dbReference type="GO" id="GO:1990230">
    <property type="term" value="C:iron-sulfur cluster transfer complex"/>
    <property type="evidence" value="ECO:0007669"/>
    <property type="project" value="TreeGrafter"/>
</dbReference>
<dbReference type="CDD" id="cd06257">
    <property type="entry name" value="DnaJ"/>
    <property type="match status" value="1"/>
</dbReference>
<dbReference type="InterPro" id="IPR001623">
    <property type="entry name" value="DnaJ_domain"/>
</dbReference>
<dbReference type="InterPro" id="IPR009073">
    <property type="entry name" value="HscB_oligo_C"/>
</dbReference>
<dbReference type="Pfam" id="PF00226">
    <property type="entry name" value="DnaJ"/>
    <property type="match status" value="1"/>
</dbReference>
<dbReference type="Proteomes" id="UP000005835">
    <property type="component" value="Unassembled WGS sequence"/>
</dbReference>
<comment type="function">
    <text evidence="3 4">Co-chaperone involved in the maturation of iron-sulfur cluster-containing proteins. Seems to help targeting proteins to be folded toward HscA.</text>
</comment>
<dbReference type="InterPro" id="IPR036869">
    <property type="entry name" value="J_dom_sf"/>
</dbReference>
<accession>K1JP48</accession>
<comment type="caution">
    <text evidence="6">The sequence shown here is derived from an EMBL/GenBank/DDBJ whole genome shotgun (WGS) entry which is preliminary data.</text>
</comment>
<dbReference type="HOGENOM" id="CLU_068529_2_1_4"/>
<evidence type="ECO:0000313" key="6">
    <source>
        <dbReference type="EMBL" id="EKB32006.1"/>
    </source>
</evidence>
<dbReference type="GO" id="GO:0051087">
    <property type="term" value="F:protein-folding chaperone binding"/>
    <property type="evidence" value="ECO:0007669"/>
    <property type="project" value="InterPro"/>
</dbReference>
<evidence type="ECO:0000313" key="7">
    <source>
        <dbReference type="Proteomes" id="UP000005835"/>
    </source>
</evidence>
<dbReference type="InterPro" id="IPR004640">
    <property type="entry name" value="HscB"/>
</dbReference>
<dbReference type="SUPFAM" id="SSF46565">
    <property type="entry name" value="Chaperone J-domain"/>
    <property type="match status" value="1"/>
</dbReference>
<dbReference type="Pfam" id="PF07743">
    <property type="entry name" value="HSCB_C"/>
    <property type="match status" value="1"/>
</dbReference>
<sequence length="166" mass="18618">MAQMSPFQLFGMKPAFMIDEAKLEAAYQAAMMKVHPDRFADRPAAERRVAEQWSTRINEAFKLLKNPVKRAAWLCENAGRPIEAETNTRMPADFLMTQIMWREALESGDAGAADAVRAEAGGVRVDVVRGLAEAIDEKADWAAAVDLTRRLMFIDRFLEEAARDSK</sequence>
<dbReference type="eggNOG" id="COG1076">
    <property type="taxonomic scope" value="Bacteria"/>
</dbReference>
<comment type="subunit">
    <text evidence="4">Interacts with HscA and stimulates its ATPase activity.</text>
</comment>
<dbReference type="PANTHER" id="PTHR14021:SF15">
    <property type="entry name" value="IRON-SULFUR CLUSTER CO-CHAPERONE PROTEIN HSCB"/>
    <property type="match status" value="1"/>
</dbReference>
<comment type="similarity">
    <text evidence="1 4">Belongs to the HscB family.</text>
</comment>
<evidence type="ECO:0000256" key="1">
    <source>
        <dbReference type="ARBA" id="ARBA00010476"/>
    </source>
</evidence>
<dbReference type="Gene3D" id="1.20.1280.20">
    <property type="entry name" value="HscB, C-terminal domain"/>
    <property type="match status" value="1"/>
</dbReference>
<feature type="domain" description="J" evidence="5">
    <location>
        <begin position="5"/>
        <end position="77"/>
    </location>
</feature>
<gene>
    <name evidence="4" type="primary">hscB</name>
    <name evidence="6" type="ORF">HMPREF9465_00400</name>
</gene>
<dbReference type="PATRIC" id="fig|742823.3.peg.396"/>
<name>K1JP48_9BURK</name>
<organism evidence="6 7">
    <name type="scientific">Sutterella wadsworthensis 2_1_59BFAA</name>
    <dbReference type="NCBI Taxonomy" id="742823"/>
    <lineage>
        <taxon>Bacteria</taxon>
        <taxon>Pseudomonadati</taxon>
        <taxon>Pseudomonadota</taxon>
        <taxon>Betaproteobacteria</taxon>
        <taxon>Burkholderiales</taxon>
        <taxon>Sutterellaceae</taxon>
        <taxon>Sutterella</taxon>
    </lineage>
</organism>
<dbReference type="GO" id="GO:0044571">
    <property type="term" value="P:[2Fe-2S] cluster assembly"/>
    <property type="evidence" value="ECO:0007669"/>
    <property type="project" value="InterPro"/>
</dbReference>
<dbReference type="HAMAP" id="MF_00682">
    <property type="entry name" value="HscB"/>
    <property type="match status" value="1"/>
</dbReference>
<evidence type="ECO:0000256" key="4">
    <source>
        <dbReference type="HAMAP-Rule" id="MF_00682"/>
    </source>
</evidence>
<keyword evidence="2 4" id="KW-0143">Chaperone</keyword>